<dbReference type="NCBIfam" id="TIGR00730">
    <property type="entry name" value="Rossman fold protein, TIGR00730 family"/>
    <property type="match status" value="1"/>
</dbReference>
<evidence type="ECO:0000313" key="3">
    <source>
        <dbReference type="Proteomes" id="UP001375370"/>
    </source>
</evidence>
<dbReference type="Pfam" id="PF03641">
    <property type="entry name" value="Lysine_decarbox"/>
    <property type="match status" value="1"/>
</dbReference>
<dbReference type="EC" id="3.2.2.n1" evidence="1"/>
<gene>
    <name evidence="2" type="ORF">V8247_06505</name>
</gene>
<dbReference type="Gene3D" id="3.40.50.450">
    <property type="match status" value="1"/>
</dbReference>
<dbReference type="PANTHER" id="PTHR43393:SF3">
    <property type="entry name" value="LYSINE DECARBOXYLASE-LIKE PROTEIN"/>
    <property type="match status" value="1"/>
</dbReference>
<reference evidence="2 3" key="1">
    <citation type="submission" date="2024-03" db="EMBL/GenBank/DDBJ databases">
        <title>A Dehalogenimonas Isolated from Estuarine Sediments Dihaloeliminates Chlorinated Alkanes.</title>
        <authorList>
            <person name="Yang Y."/>
            <person name="Wang H."/>
        </authorList>
    </citation>
    <scope>NUCLEOTIDE SEQUENCE [LARGE SCALE GENOMIC DNA]</scope>
    <source>
        <strain evidence="2 3">W</strain>
    </source>
</reference>
<protein>
    <recommendedName>
        <fullName evidence="1">Cytokinin riboside 5'-monophosphate phosphoribohydrolase</fullName>
        <ecNumber evidence="1">3.2.2.n1</ecNumber>
    </recommendedName>
</protein>
<comment type="similarity">
    <text evidence="1">Belongs to the LOG family.</text>
</comment>
<keyword evidence="3" id="KW-1185">Reference proteome</keyword>
<keyword evidence="1" id="KW-0203">Cytokinin biosynthesis</keyword>
<organism evidence="2 3">
    <name type="scientific">Candidatus Dehalogenimonas loeffleri</name>
    <dbReference type="NCBI Taxonomy" id="3127115"/>
    <lineage>
        <taxon>Bacteria</taxon>
        <taxon>Bacillati</taxon>
        <taxon>Chloroflexota</taxon>
        <taxon>Dehalococcoidia</taxon>
        <taxon>Dehalococcoidales</taxon>
        <taxon>Dehalococcoidaceae</taxon>
        <taxon>Dehalogenimonas</taxon>
    </lineage>
</organism>
<dbReference type="Proteomes" id="UP001375370">
    <property type="component" value="Chromosome"/>
</dbReference>
<dbReference type="PANTHER" id="PTHR43393">
    <property type="entry name" value="CYTOKININ RIBOSIDE 5'-MONOPHOSPHATE PHOSPHORIBOHYDROLASE"/>
    <property type="match status" value="1"/>
</dbReference>
<keyword evidence="1" id="KW-0378">Hydrolase</keyword>
<proteinExistence type="inferred from homology"/>
<sequence>MVNNYEINELGKEESWRMFRIIGEFVEGFDKLSGVRPAVTIYGSARVKPDENLYSLTEEIGYRLGQEGFSVITGGGPGLMEAANKGAARAGVTSVGLNILLPMEQQPNKYATKSLSFNHFFTRKVMLVKYATAFIIMPGGLGTLDELTEVLTLMQTEKIRPFPVILFGSDFWNGFLDWLRGMVMGREYISKIDCDLLRVTDSVDEVIEIIRKWHQEHKLIGQGLVNGH</sequence>
<accession>A0ABZ2J5X4</accession>
<dbReference type="InterPro" id="IPR005269">
    <property type="entry name" value="LOG"/>
</dbReference>
<dbReference type="InterPro" id="IPR031100">
    <property type="entry name" value="LOG_fam"/>
</dbReference>
<evidence type="ECO:0000313" key="2">
    <source>
        <dbReference type="EMBL" id="WWX26303.1"/>
    </source>
</evidence>
<evidence type="ECO:0000256" key="1">
    <source>
        <dbReference type="RuleBase" id="RU363015"/>
    </source>
</evidence>
<name>A0ABZ2J5X4_9CHLR</name>
<dbReference type="InterPro" id="IPR052341">
    <property type="entry name" value="LOG_family_nucleotidases"/>
</dbReference>
<dbReference type="SUPFAM" id="SSF102405">
    <property type="entry name" value="MCP/YpsA-like"/>
    <property type="match status" value="1"/>
</dbReference>
<dbReference type="EMBL" id="CP146612">
    <property type="protein sequence ID" value="WWX26303.1"/>
    <property type="molecule type" value="Genomic_DNA"/>
</dbReference>